<dbReference type="Pfam" id="PF02130">
    <property type="entry name" value="YbeY"/>
    <property type="match status" value="1"/>
</dbReference>
<dbReference type="RefSeq" id="WP_068811293.1">
    <property type="nucleotide sequence ID" value="NZ_BMIY01000011.1"/>
</dbReference>
<keyword evidence="7 8" id="KW-0862">Zinc</keyword>
<evidence type="ECO:0000256" key="3">
    <source>
        <dbReference type="ARBA" id="ARBA00022722"/>
    </source>
</evidence>
<comment type="subcellular location">
    <subcellularLocation>
        <location evidence="8">Cytoplasm</location>
    </subcellularLocation>
</comment>
<evidence type="ECO:0000256" key="2">
    <source>
        <dbReference type="ARBA" id="ARBA00022517"/>
    </source>
</evidence>
<reference evidence="9" key="2">
    <citation type="submission" date="2020-09" db="EMBL/GenBank/DDBJ databases">
        <authorList>
            <person name="Sun Q."/>
            <person name="Zhou Y."/>
        </authorList>
    </citation>
    <scope>NUCLEOTIDE SEQUENCE</scope>
    <source>
        <strain evidence="9">CGMCC 1.15425</strain>
    </source>
</reference>
<keyword evidence="8" id="KW-0698">rRNA processing</keyword>
<dbReference type="EMBL" id="BMIY01000011">
    <property type="protein sequence ID" value="GFZ81379.1"/>
    <property type="molecule type" value="Genomic_DNA"/>
</dbReference>
<evidence type="ECO:0000256" key="4">
    <source>
        <dbReference type="ARBA" id="ARBA00022723"/>
    </source>
</evidence>
<dbReference type="Proteomes" id="UP000627715">
    <property type="component" value="Unassembled WGS sequence"/>
</dbReference>
<evidence type="ECO:0000256" key="1">
    <source>
        <dbReference type="ARBA" id="ARBA00010875"/>
    </source>
</evidence>
<dbReference type="AlphaFoldDB" id="A0A916QLS8"/>
<evidence type="ECO:0000256" key="8">
    <source>
        <dbReference type="HAMAP-Rule" id="MF_00009"/>
    </source>
</evidence>
<dbReference type="PANTHER" id="PTHR46986">
    <property type="entry name" value="ENDORIBONUCLEASE YBEY, CHLOROPLASTIC"/>
    <property type="match status" value="1"/>
</dbReference>
<dbReference type="HAMAP" id="MF_00009">
    <property type="entry name" value="Endoribonucl_YbeY"/>
    <property type="match status" value="1"/>
</dbReference>
<dbReference type="GO" id="GO:0004521">
    <property type="term" value="F:RNA endonuclease activity"/>
    <property type="evidence" value="ECO:0007669"/>
    <property type="project" value="UniProtKB-UniRule"/>
</dbReference>
<comment type="cofactor">
    <cofactor evidence="8">
        <name>Zn(2+)</name>
        <dbReference type="ChEBI" id="CHEBI:29105"/>
    </cofactor>
    <text evidence="8">Binds 1 zinc ion.</text>
</comment>
<dbReference type="GO" id="GO:0006364">
    <property type="term" value="P:rRNA processing"/>
    <property type="evidence" value="ECO:0007669"/>
    <property type="project" value="UniProtKB-UniRule"/>
</dbReference>
<protein>
    <recommendedName>
        <fullName evidence="8">Endoribonuclease YbeY</fullName>
        <ecNumber evidence="8">3.1.-.-</ecNumber>
    </recommendedName>
</protein>
<keyword evidence="3 8" id="KW-0540">Nuclease</keyword>
<comment type="similarity">
    <text evidence="1 8">Belongs to the endoribonuclease YbeY family.</text>
</comment>
<proteinExistence type="inferred from homology"/>
<comment type="function">
    <text evidence="8">Single strand-specific metallo-endoribonuclease involved in late-stage 70S ribosome quality control and in maturation of the 3' terminus of the 16S rRNA.</text>
</comment>
<evidence type="ECO:0000256" key="7">
    <source>
        <dbReference type="ARBA" id="ARBA00022833"/>
    </source>
</evidence>
<keyword evidence="2 8" id="KW-0690">Ribosome biogenesis</keyword>
<evidence type="ECO:0000313" key="9">
    <source>
        <dbReference type="EMBL" id="GFZ81379.1"/>
    </source>
</evidence>
<accession>A0A916QLS8</accession>
<dbReference type="NCBIfam" id="TIGR00043">
    <property type="entry name" value="rRNA maturation RNase YbeY"/>
    <property type="match status" value="1"/>
</dbReference>
<dbReference type="OrthoDB" id="9807740at2"/>
<dbReference type="GO" id="GO:0005737">
    <property type="term" value="C:cytoplasm"/>
    <property type="evidence" value="ECO:0007669"/>
    <property type="project" value="UniProtKB-SubCell"/>
</dbReference>
<reference evidence="9" key="1">
    <citation type="journal article" date="2014" name="Int. J. Syst. Evol. Microbiol.">
        <title>Complete genome sequence of Corynebacterium casei LMG S-19264T (=DSM 44701T), isolated from a smear-ripened cheese.</title>
        <authorList>
            <consortium name="US DOE Joint Genome Institute (JGI-PGF)"/>
            <person name="Walter F."/>
            <person name="Albersmeier A."/>
            <person name="Kalinowski J."/>
            <person name="Ruckert C."/>
        </authorList>
    </citation>
    <scope>NUCLEOTIDE SEQUENCE</scope>
    <source>
        <strain evidence="9">CGMCC 1.15425</strain>
    </source>
</reference>
<dbReference type="SUPFAM" id="SSF55486">
    <property type="entry name" value="Metalloproteases ('zincins'), catalytic domain"/>
    <property type="match status" value="1"/>
</dbReference>
<gene>
    <name evidence="8" type="primary">ybeY</name>
    <name evidence="9" type="ORF">GCM10011403_25780</name>
</gene>
<evidence type="ECO:0000256" key="6">
    <source>
        <dbReference type="ARBA" id="ARBA00022801"/>
    </source>
</evidence>
<feature type="binding site" evidence="8">
    <location>
        <position position="133"/>
    </location>
    <ligand>
        <name>Zn(2+)</name>
        <dbReference type="ChEBI" id="CHEBI:29105"/>
        <note>catalytic</note>
    </ligand>
</feature>
<keyword evidence="5 8" id="KW-0255">Endonuclease</keyword>
<dbReference type="PANTHER" id="PTHR46986:SF1">
    <property type="entry name" value="ENDORIBONUCLEASE YBEY, CHLOROPLASTIC"/>
    <property type="match status" value="1"/>
</dbReference>
<keyword evidence="4 8" id="KW-0479">Metal-binding</keyword>
<feature type="binding site" evidence="8">
    <location>
        <position position="127"/>
    </location>
    <ligand>
        <name>Zn(2+)</name>
        <dbReference type="ChEBI" id="CHEBI:29105"/>
        <note>catalytic</note>
    </ligand>
</feature>
<dbReference type="GO" id="GO:0004222">
    <property type="term" value="F:metalloendopeptidase activity"/>
    <property type="evidence" value="ECO:0007669"/>
    <property type="project" value="InterPro"/>
</dbReference>
<dbReference type="PROSITE" id="PS01306">
    <property type="entry name" value="UPF0054"/>
    <property type="match status" value="1"/>
</dbReference>
<dbReference type="GO" id="GO:0008270">
    <property type="term" value="F:zinc ion binding"/>
    <property type="evidence" value="ECO:0007669"/>
    <property type="project" value="UniProtKB-UniRule"/>
</dbReference>
<feature type="binding site" evidence="8">
    <location>
        <position position="123"/>
    </location>
    <ligand>
        <name>Zn(2+)</name>
        <dbReference type="ChEBI" id="CHEBI:29105"/>
        <note>catalytic</note>
    </ligand>
</feature>
<evidence type="ECO:0000256" key="5">
    <source>
        <dbReference type="ARBA" id="ARBA00022759"/>
    </source>
</evidence>
<name>A0A916QLS8_9GAMM</name>
<dbReference type="Gene3D" id="3.40.390.30">
    <property type="entry name" value="Metalloproteases ('zincins'), catalytic domain"/>
    <property type="match status" value="1"/>
</dbReference>
<organism evidence="9 10">
    <name type="scientific">Pseudohongiella nitratireducens</name>
    <dbReference type="NCBI Taxonomy" id="1768907"/>
    <lineage>
        <taxon>Bacteria</taxon>
        <taxon>Pseudomonadati</taxon>
        <taxon>Pseudomonadota</taxon>
        <taxon>Gammaproteobacteria</taxon>
        <taxon>Pseudomonadales</taxon>
        <taxon>Pseudohongiellaceae</taxon>
        <taxon>Pseudohongiella</taxon>
    </lineage>
</organism>
<dbReference type="EC" id="3.1.-.-" evidence="8"/>
<dbReference type="InterPro" id="IPR002036">
    <property type="entry name" value="YbeY"/>
</dbReference>
<comment type="caution">
    <text evidence="9">The sequence shown here is derived from an EMBL/GenBank/DDBJ whole genome shotgun (WGS) entry which is preliminary data.</text>
</comment>
<keyword evidence="8" id="KW-0963">Cytoplasm</keyword>
<keyword evidence="6 8" id="KW-0378">Hydrolase</keyword>
<evidence type="ECO:0000313" key="10">
    <source>
        <dbReference type="Proteomes" id="UP000627715"/>
    </source>
</evidence>
<dbReference type="InterPro" id="IPR023091">
    <property type="entry name" value="MetalPrtase_cat_dom_sf_prd"/>
</dbReference>
<sequence>MTATVEVIRDITDEAEQPDADTIAAWCQTALLAAGNLKPVADNAEISVRIVSEAESAELNSQYRNKANPTNVLSFPSDLPASVATLLDTLPLGDLVICQAVVSREAGEQNKSLSDHWAHMVIHGVLHLLGFDHQNDSDAEQMENLEIDILKSLNIADPYENRSIPST</sequence>
<keyword evidence="10" id="KW-1185">Reference proteome</keyword>
<dbReference type="InterPro" id="IPR020549">
    <property type="entry name" value="YbeY_CS"/>
</dbReference>